<comment type="subcellular location">
    <subcellularLocation>
        <location evidence="1">Membrane</location>
        <topology evidence="1">Single-pass membrane protein</topology>
    </subcellularLocation>
</comment>
<dbReference type="SMART" id="SM00034">
    <property type="entry name" value="CLECT"/>
    <property type="match status" value="1"/>
</dbReference>
<keyword evidence="3" id="KW-0732">Signal</keyword>
<dbReference type="InterPro" id="IPR042190">
    <property type="entry name" value="KLRG1"/>
</dbReference>
<dbReference type="Proteomes" id="UP000515131">
    <property type="component" value="Unplaced"/>
</dbReference>
<keyword evidence="5" id="KW-1185">Reference proteome</keyword>
<evidence type="ECO:0000256" key="2">
    <source>
        <dbReference type="ARBA" id="ARBA00022734"/>
    </source>
</evidence>
<evidence type="ECO:0000313" key="5">
    <source>
        <dbReference type="Proteomes" id="UP000515131"/>
    </source>
</evidence>
<dbReference type="PANTHER" id="PTHR47648:SF1">
    <property type="entry name" value="KILLER CELL LECTIN-LIKE RECEPTOR SUBFAMILY G MEMBER 1"/>
    <property type="match status" value="1"/>
</dbReference>
<reference evidence="6" key="1">
    <citation type="submission" date="2025-08" db="UniProtKB">
        <authorList>
            <consortium name="RefSeq"/>
        </authorList>
    </citation>
    <scope>IDENTIFICATION</scope>
    <source>
        <tissue evidence="6">Blood</tissue>
    </source>
</reference>
<evidence type="ECO:0000256" key="1">
    <source>
        <dbReference type="ARBA" id="ARBA00004167"/>
    </source>
</evidence>
<dbReference type="CTD" id="10219"/>
<dbReference type="PANTHER" id="PTHR47648">
    <property type="entry name" value="KILLER CELL LECTIN-LIKE RECEPTOR SUBFAMILY G MEMBER 1"/>
    <property type="match status" value="1"/>
</dbReference>
<feature type="chain" id="PRO_5028206582" evidence="3">
    <location>
        <begin position="18"/>
        <end position="136"/>
    </location>
</feature>
<dbReference type="GeneID" id="112867429"/>
<dbReference type="InterPro" id="IPR033992">
    <property type="entry name" value="NKR-like_CTLD"/>
</dbReference>
<dbReference type="InterPro" id="IPR016186">
    <property type="entry name" value="C-type_lectin-like/link_sf"/>
</dbReference>
<dbReference type="GO" id="GO:0016020">
    <property type="term" value="C:membrane"/>
    <property type="evidence" value="ECO:0007669"/>
    <property type="project" value="UniProtKB-SubCell"/>
</dbReference>
<evidence type="ECO:0000256" key="3">
    <source>
        <dbReference type="SAM" id="SignalP"/>
    </source>
</evidence>
<gene>
    <name evidence="6" type="primary">KLRG1</name>
</gene>
<dbReference type="SUPFAM" id="SSF56436">
    <property type="entry name" value="C-type lectin-like"/>
    <property type="match status" value="1"/>
</dbReference>
<dbReference type="InterPro" id="IPR001304">
    <property type="entry name" value="C-type_lectin-like"/>
</dbReference>
<dbReference type="InterPro" id="IPR016187">
    <property type="entry name" value="CTDL_fold"/>
</dbReference>
<dbReference type="PROSITE" id="PS50041">
    <property type="entry name" value="C_TYPE_LECTIN_2"/>
    <property type="match status" value="1"/>
</dbReference>
<evidence type="ECO:0000313" key="6">
    <source>
        <dbReference type="RefSeq" id="XP_025786219.1"/>
    </source>
</evidence>
<name>A0A6P6IEP3_PUMCO</name>
<evidence type="ECO:0000259" key="4">
    <source>
        <dbReference type="PROSITE" id="PS50041"/>
    </source>
</evidence>
<dbReference type="Gene3D" id="3.10.100.10">
    <property type="entry name" value="Mannose-Binding Protein A, subunit A"/>
    <property type="match status" value="1"/>
</dbReference>
<feature type="domain" description="C-type lectin" evidence="4">
    <location>
        <begin position="29"/>
        <end position="132"/>
    </location>
</feature>
<proteinExistence type="predicted"/>
<sequence length="136" mass="15603">MCLLLVPWILCQGSTHASCPSCPDFWVRYGDHCYYFSVEKSNWDSSLDFCLAEDSHLLMLTGNQEMSLLQPLLKEDFYWIGLRNNSGWRWEDGSALNFSRIISNSLIQKCGTFSKSGFLGSSCEALLRWVCKKVRL</sequence>
<protein>
    <submittedName>
        <fullName evidence="6">Killer cell lectin-like receptor subfamily G member 1 isoform X2</fullName>
    </submittedName>
</protein>
<accession>A0A6P6IEP3</accession>
<feature type="signal peptide" evidence="3">
    <location>
        <begin position="1"/>
        <end position="17"/>
    </location>
</feature>
<keyword evidence="2" id="KW-0430">Lectin</keyword>
<dbReference type="GO" id="GO:0030246">
    <property type="term" value="F:carbohydrate binding"/>
    <property type="evidence" value="ECO:0007669"/>
    <property type="project" value="UniProtKB-KW"/>
</dbReference>
<dbReference type="CDD" id="cd03593">
    <property type="entry name" value="CLECT_NK_receptors_like"/>
    <property type="match status" value="1"/>
</dbReference>
<organism evidence="5 6">
    <name type="scientific">Puma concolor</name>
    <name type="common">Mountain lion</name>
    <name type="synonym">Felis concolor</name>
    <dbReference type="NCBI Taxonomy" id="9696"/>
    <lineage>
        <taxon>Eukaryota</taxon>
        <taxon>Metazoa</taxon>
        <taxon>Chordata</taxon>
        <taxon>Craniata</taxon>
        <taxon>Vertebrata</taxon>
        <taxon>Euteleostomi</taxon>
        <taxon>Mammalia</taxon>
        <taxon>Eutheria</taxon>
        <taxon>Laurasiatheria</taxon>
        <taxon>Carnivora</taxon>
        <taxon>Feliformia</taxon>
        <taxon>Felidae</taxon>
        <taxon>Felinae</taxon>
        <taxon>Puma</taxon>
    </lineage>
</organism>
<dbReference type="AlphaFoldDB" id="A0A6P6IEP3"/>
<dbReference type="Pfam" id="PF00059">
    <property type="entry name" value="Lectin_C"/>
    <property type="match status" value="1"/>
</dbReference>
<dbReference type="RefSeq" id="XP_025786219.1">
    <property type="nucleotide sequence ID" value="XM_025930434.1"/>
</dbReference>